<accession>A0A0A1V568</accession>
<reference evidence="1 2" key="1">
    <citation type="submission" date="2014-02" db="EMBL/GenBank/DDBJ databases">
        <title>The genome sequence of the entomopathogenic fungus Metarhizium robertsii ARSEF 2575.</title>
        <authorList>
            <person name="Giuliano Garisto Donzelli B."/>
            <person name="Roe B.A."/>
            <person name="Macmil S.L."/>
            <person name="Krasnoff S.B."/>
            <person name="Gibson D.M."/>
        </authorList>
    </citation>
    <scope>NUCLEOTIDE SEQUENCE [LARGE SCALE GENOMIC DNA]</scope>
    <source>
        <strain evidence="1 2">ARSEF 2575</strain>
    </source>
</reference>
<sequence>MCQDQGLQPASIVRLSVELLQMVLLELPDVSSLRAAALSCPLLYEVFLDAETTITTQVLLKQIDDSVLPEAELAFLSSSLHHGPEPEYQHSLVDFITQNLRQRPTPPSSWSLQKALQLERLHLCVSELTQRFVHTTLTTYPMTQSECTATRLERCRIERAFYRFEIYCNLFRMLPEIYAELPTHIEQERLFFACFAPWENEQLACIHDFLVRAVSPGKLLGITCTIVESKAHHNTLAFNDIAEHDIAWGAFQVEYDDKIDSPFIQHLLSRGLKKLLSVILAETYLERHRLLYSRGCPPVTDNFLHEGLESANGHNDNVSLESLSPMEEALLFKHSFFRDPDSGPRDAWKWAHLEEARSHWVYVEDRENIRRWGYVMWDRCRLDSVAMLQKPWEDTWISTNVLLEEQEAARQSRERAYMENSWEKREKMYRRGAVGWWSWGDESQVLWPDGVAPGQRPSVPVHVKPDSLEEARDVLRMMKLPPSCAKLS</sequence>
<organism evidence="1 2">
    <name type="scientific">Metarhizium robertsii</name>
    <dbReference type="NCBI Taxonomy" id="568076"/>
    <lineage>
        <taxon>Eukaryota</taxon>
        <taxon>Fungi</taxon>
        <taxon>Dikarya</taxon>
        <taxon>Ascomycota</taxon>
        <taxon>Pezizomycotina</taxon>
        <taxon>Sordariomycetes</taxon>
        <taxon>Hypocreomycetidae</taxon>
        <taxon>Hypocreales</taxon>
        <taxon>Clavicipitaceae</taxon>
        <taxon>Metarhizium</taxon>
    </lineage>
</organism>
<dbReference type="AlphaFoldDB" id="A0A0A1V568"/>
<gene>
    <name evidence="1" type="ORF">X797_002474</name>
</gene>
<proteinExistence type="predicted"/>
<evidence type="ECO:0000313" key="2">
    <source>
        <dbReference type="Proteomes" id="UP000030151"/>
    </source>
</evidence>
<dbReference type="OrthoDB" id="5427059at2759"/>
<evidence type="ECO:0000313" key="1">
    <source>
        <dbReference type="EMBL" id="EXV04791.1"/>
    </source>
</evidence>
<dbReference type="HOGENOM" id="CLU_047021_1_0_1"/>
<name>A0A0A1V568_9HYPO</name>
<dbReference type="EMBL" id="JELW01000002">
    <property type="protein sequence ID" value="EXV04791.1"/>
    <property type="molecule type" value="Genomic_DNA"/>
</dbReference>
<protein>
    <submittedName>
        <fullName evidence="1">Uncharacterized protein</fullName>
    </submittedName>
</protein>
<comment type="caution">
    <text evidence="1">The sequence shown here is derived from an EMBL/GenBank/DDBJ whole genome shotgun (WGS) entry which is preliminary data.</text>
</comment>
<dbReference type="Proteomes" id="UP000030151">
    <property type="component" value="Unassembled WGS sequence"/>
</dbReference>